<dbReference type="EnsemblMetazoa" id="Aqu2.1.00368_001">
    <property type="protein sequence ID" value="Aqu2.1.00368_001"/>
    <property type="gene ID" value="Aqu2.1.00368"/>
</dbReference>
<dbReference type="InParanoid" id="A0A1X7SE72"/>
<reference evidence="1" key="1">
    <citation type="submission" date="2017-05" db="UniProtKB">
        <authorList>
            <consortium name="EnsemblMetazoa"/>
        </authorList>
    </citation>
    <scope>IDENTIFICATION</scope>
</reference>
<proteinExistence type="predicted"/>
<dbReference type="AlphaFoldDB" id="A0A1X7SE72"/>
<sequence>GKPKKENALKTICLMLGPDFISDHITVSAPLQHLLIATLMSSCWFYHLNTIHD</sequence>
<name>A0A1X7SE72_AMPQE</name>
<evidence type="ECO:0000313" key="1">
    <source>
        <dbReference type="EnsemblMetazoa" id="Aqu2.1.00368_001"/>
    </source>
</evidence>
<accession>A0A1X7SE72</accession>
<organism evidence="1">
    <name type="scientific">Amphimedon queenslandica</name>
    <name type="common">Sponge</name>
    <dbReference type="NCBI Taxonomy" id="400682"/>
    <lineage>
        <taxon>Eukaryota</taxon>
        <taxon>Metazoa</taxon>
        <taxon>Porifera</taxon>
        <taxon>Demospongiae</taxon>
        <taxon>Heteroscleromorpha</taxon>
        <taxon>Haplosclerida</taxon>
        <taxon>Niphatidae</taxon>
        <taxon>Amphimedon</taxon>
    </lineage>
</organism>
<protein>
    <submittedName>
        <fullName evidence="1">Uncharacterized protein</fullName>
    </submittedName>
</protein>